<reference evidence="11" key="1">
    <citation type="submission" date="2025-08" db="UniProtKB">
        <authorList>
            <consortium name="RefSeq"/>
        </authorList>
    </citation>
    <scope>IDENTIFICATION</scope>
</reference>
<protein>
    <submittedName>
        <fullName evidence="11">Uncharacterized protein LOC106748223 isoform X1</fullName>
    </submittedName>
</protein>
<evidence type="ECO:0000256" key="7">
    <source>
        <dbReference type="ARBA" id="ARBA00025769"/>
    </source>
</evidence>
<evidence type="ECO:0000256" key="5">
    <source>
        <dbReference type="ARBA" id="ARBA00022839"/>
    </source>
</evidence>
<name>A0A6P3XVJ2_DINQU</name>
<dbReference type="GO" id="GO:0003676">
    <property type="term" value="F:nucleic acid binding"/>
    <property type="evidence" value="ECO:0007669"/>
    <property type="project" value="InterPro"/>
</dbReference>
<gene>
    <name evidence="11" type="primary">LOC106748223</name>
</gene>
<proteinExistence type="inferred from homology"/>
<dbReference type="InterPro" id="IPR012337">
    <property type="entry name" value="RNaseH-like_sf"/>
</dbReference>
<organism evidence="10 11">
    <name type="scientific">Dinoponera quadriceps</name>
    <name type="common">South American ant</name>
    <dbReference type="NCBI Taxonomy" id="609295"/>
    <lineage>
        <taxon>Eukaryota</taxon>
        <taxon>Metazoa</taxon>
        <taxon>Ecdysozoa</taxon>
        <taxon>Arthropoda</taxon>
        <taxon>Hexapoda</taxon>
        <taxon>Insecta</taxon>
        <taxon>Pterygota</taxon>
        <taxon>Neoptera</taxon>
        <taxon>Endopterygota</taxon>
        <taxon>Hymenoptera</taxon>
        <taxon>Apocrita</taxon>
        <taxon>Aculeata</taxon>
        <taxon>Formicoidea</taxon>
        <taxon>Formicidae</taxon>
        <taxon>Ponerinae</taxon>
        <taxon>Ponerini</taxon>
        <taxon>Dinoponera</taxon>
    </lineage>
</organism>
<keyword evidence="4" id="KW-0378">Hydrolase</keyword>
<comment type="cofactor">
    <cofactor evidence="1">
        <name>Mg(2+)</name>
        <dbReference type="ChEBI" id="CHEBI:18420"/>
    </cofactor>
</comment>
<dbReference type="OrthoDB" id="10250935at2759"/>
<evidence type="ECO:0000256" key="4">
    <source>
        <dbReference type="ARBA" id="ARBA00022801"/>
    </source>
</evidence>
<dbReference type="AlphaFoldDB" id="A0A6P3XVJ2"/>
<dbReference type="SMART" id="SM00479">
    <property type="entry name" value="EXOIII"/>
    <property type="match status" value="1"/>
</dbReference>
<evidence type="ECO:0000256" key="6">
    <source>
        <dbReference type="ARBA" id="ARBA00022842"/>
    </source>
</evidence>
<evidence type="ECO:0000256" key="8">
    <source>
        <dbReference type="SAM" id="MobiDB-lite"/>
    </source>
</evidence>
<evidence type="ECO:0000256" key="1">
    <source>
        <dbReference type="ARBA" id="ARBA00001946"/>
    </source>
</evidence>
<dbReference type="GeneID" id="106748223"/>
<dbReference type="GO" id="GO:0006308">
    <property type="term" value="P:DNA catabolic process"/>
    <property type="evidence" value="ECO:0007669"/>
    <property type="project" value="TreeGrafter"/>
</dbReference>
<dbReference type="InterPro" id="IPR040393">
    <property type="entry name" value="TREX1/2"/>
</dbReference>
<dbReference type="PANTHER" id="PTHR13058">
    <property type="entry name" value="THREE PRIME REPAIR EXONUCLEASE 1, 2"/>
    <property type="match status" value="1"/>
</dbReference>
<evidence type="ECO:0000313" key="11">
    <source>
        <dbReference type="RefSeq" id="XP_014482029.1"/>
    </source>
</evidence>
<feature type="region of interest" description="Disordered" evidence="8">
    <location>
        <begin position="230"/>
        <end position="273"/>
    </location>
</feature>
<dbReference type="Proteomes" id="UP000515204">
    <property type="component" value="Unplaced"/>
</dbReference>
<dbReference type="RefSeq" id="XP_014482029.1">
    <property type="nucleotide sequence ID" value="XM_014626543.1"/>
</dbReference>
<keyword evidence="6" id="KW-0460">Magnesium</keyword>
<keyword evidence="5" id="KW-0269">Exonuclease</keyword>
<dbReference type="PANTHER" id="PTHR13058:SF19">
    <property type="entry name" value="LD40940P"/>
    <property type="match status" value="1"/>
</dbReference>
<dbReference type="SUPFAM" id="SSF53098">
    <property type="entry name" value="Ribonuclease H-like"/>
    <property type="match status" value="1"/>
</dbReference>
<keyword evidence="2" id="KW-0540">Nuclease</keyword>
<dbReference type="GO" id="GO:0046872">
    <property type="term" value="F:metal ion binding"/>
    <property type="evidence" value="ECO:0007669"/>
    <property type="project" value="UniProtKB-KW"/>
</dbReference>
<dbReference type="KEGG" id="dqu:106748223"/>
<dbReference type="GO" id="GO:0008296">
    <property type="term" value="F:3'-5'-DNA exonuclease activity"/>
    <property type="evidence" value="ECO:0007669"/>
    <property type="project" value="TreeGrafter"/>
</dbReference>
<feature type="domain" description="Exonuclease" evidence="9">
    <location>
        <begin position="7"/>
        <end position="324"/>
    </location>
</feature>
<evidence type="ECO:0000256" key="3">
    <source>
        <dbReference type="ARBA" id="ARBA00022723"/>
    </source>
</evidence>
<feature type="compositionally biased region" description="Basic and acidic residues" evidence="8">
    <location>
        <begin position="230"/>
        <end position="248"/>
    </location>
</feature>
<keyword evidence="3" id="KW-0479">Metal-binding</keyword>
<dbReference type="InterPro" id="IPR036397">
    <property type="entry name" value="RNaseH_sf"/>
</dbReference>
<evidence type="ECO:0000256" key="2">
    <source>
        <dbReference type="ARBA" id="ARBA00022722"/>
    </source>
</evidence>
<evidence type="ECO:0000259" key="9">
    <source>
        <dbReference type="SMART" id="SM00479"/>
    </source>
</evidence>
<dbReference type="GO" id="GO:0005737">
    <property type="term" value="C:cytoplasm"/>
    <property type="evidence" value="ECO:0007669"/>
    <property type="project" value="TreeGrafter"/>
</dbReference>
<dbReference type="InterPro" id="IPR013520">
    <property type="entry name" value="Ribonucl_H"/>
</dbReference>
<comment type="similarity">
    <text evidence="7">Belongs to the exonuclease superfamily. TREX family.</text>
</comment>
<evidence type="ECO:0000313" key="10">
    <source>
        <dbReference type="Proteomes" id="UP000515204"/>
    </source>
</evidence>
<sequence length="343" mass="39333">MGKQIQTFVFFDLETIGFIEGTVMPKITEMALVAVDRKSVYKNGQNSLPRVLHKLILPINPKKMMPVRVEYLTKLYNDDMQLLQPFEVGTYELIIHFLSRLKPPIGFVAHNGDAFDYPILLSELSCINKTLDDAVLCIDTYKMFRDYFNGISNNNIPHKCTLNCTLNAAEIEALFDDGYNELLFAVLDSVMMEKKTVVQNEASTSSLQRYPHDIDILIDALHDDTCEERNAVGDGLENREKRENDHRTPTRQKAKRQNAADKPSKKNGHRRRLDFNCKGTSPVNLKLCSIYEHMFESNFDSHSAEADCIAMLRCVTQVADYFLRWSDENAFPLVRCDRAQQSF</sequence>
<dbReference type="Gene3D" id="3.30.420.10">
    <property type="entry name" value="Ribonuclease H-like superfamily/Ribonuclease H"/>
    <property type="match status" value="1"/>
</dbReference>
<keyword evidence="10" id="KW-1185">Reference proteome</keyword>
<accession>A0A6P3XVJ2</accession>